<dbReference type="Proteomes" id="UP000280091">
    <property type="component" value="Unassembled WGS sequence"/>
</dbReference>
<dbReference type="EMBL" id="RBXA01000001">
    <property type="protein sequence ID" value="RKS94560.1"/>
    <property type="molecule type" value="Genomic_DNA"/>
</dbReference>
<accession>A0A495S4F4</accession>
<evidence type="ECO:0000313" key="2">
    <source>
        <dbReference type="Proteomes" id="UP000280091"/>
    </source>
</evidence>
<dbReference type="RefSeq" id="WP_121363845.1">
    <property type="nucleotide sequence ID" value="NZ_RBXA01000001.1"/>
</dbReference>
<dbReference type="AlphaFoldDB" id="A0A495S4F4"/>
<dbReference type="GO" id="GO:0016301">
    <property type="term" value="F:kinase activity"/>
    <property type="evidence" value="ECO:0007669"/>
    <property type="project" value="UniProtKB-KW"/>
</dbReference>
<name>A0A495S4F4_9FLAO</name>
<reference evidence="1 2" key="1">
    <citation type="submission" date="2018-10" db="EMBL/GenBank/DDBJ databases">
        <title>Genomic Encyclopedia of Archaeal and Bacterial Type Strains, Phase II (KMG-II): from individual species to whole genera.</title>
        <authorList>
            <person name="Goeker M."/>
        </authorList>
    </citation>
    <scope>NUCLEOTIDE SEQUENCE [LARGE SCALE GENOMIC DNA]</scope>
    <source>
        <strain evidence="1 2">DSM 15094</strain>
    </source>
</reference>
<keyword evidence="1" id="KW-0418">Kinase</keyword>
<proteinExistence type="predicted"/>
<protein>
    <submittedName>
        <fullName evidence="1">Thymidylate kinase</fullName>
    </submittedName>
</protein>
<dbReference type="SUPFAM" id="SSF52540">
    <property type="entry name" value="P-loop containing nucleoside triphosphate hydrolases"/>
    <property type="match status" value="1"/>
</dbReference>
<dbReference type="OrthoDB" id="2088152at2"/>
<organism evidence="1 2">
    <name type="scientific">Flavobacterium limicola</name>
    <dbReference type="NCBI Taxonomy" id="180441"/>
    <lineage>
        <taxon>Bacteria</taxon>
        <taxon>Pseudomonadati</taxon>
        <taxon>Bacteroidota</taxon>
        <taxon>Flavobacteriia</taxon>
        <taxon>Flavobacteriales</taxon>
        <taxon>Flavobacteriaceae</taxon>
        <taxon>Flavobacterium</taxon>
    </lineage>
</organism>
<comment type="caution">
    <text evidence="1">The sequence shown here is derived from an EMBL/GenBank/DDBJ whole genome shotgun (WGS) entry which is preliminary data.</text>
</comment>
<keyword evidence="1" id="KW-0808">Transferase</keyword>
<gene>
    <name evidence="1" type="ORF">BC952_0171</name>
</gene>
<keyword evidence="2" id="KW-1185">Reference proteome</keyword>
<dbReference type="InterPro" id="IPR027417">
    <property type="entry name" value="P-loop_NTPase"/>
</dbReference>
<dbReference type="Gene3D" id="3.40.50.300">
    <property type="entry name" value="P-loop containing nucleotide triphosphate hydrolases"/>
    <property type="match status" value="1"/>
</dbReference>
<sequence length="787" mass="91552">MEIIFKIIGHPLSITQINSTDKVMDVLYIKNPDGTPRWIWEKKLNNPLFLKFYSVSNYRSKIFAISIQIVFYLKLQKLIFSKKRFFVPFESTPLIRTEDNWALFTGTAGPNKKAILYANSSFYKIATTPSAQRLIQKEYEILQEVDGLIQNLNTPQCTKISNDIIQVTDVSKHGKRTKTITTAHLKILSALSLVKSTTIAVHKWTLFNTLKNDFQCLNDARIPVNMTRKINLLLEKTNPDETVMISLSHGDFTPWNMYKVGESIALYDWELANFNRPKAFDYFHYIIQNGVLVERKNWSEIYESIKENCSGEFATTFFDNDIDLLNKYLKWYLMINSMYYLKVYASQAKWHIQIEWLLLAWNEGLNQFLTEEKTARELLIMDVFDCIQNRKYAALKLHDGFPETLNINSDIDLILAKKEGIALTNFIKNHPLVLNITTNKKSFMNSILIFLKDGSLLALDLITQLKVRNLEILDLNKIIVNSSRNLYGVSHASNMDTARYVALFYMLNASKIPEKYKPNQNHIINSTEVLDVMIRTNPANLLNFIKSNKQNSSFYFIKNTLLYVWDTIKNNSRNHGFIITFSGVDGAGKSTVIENIALRIEKQLRKKVIVLRHRPSILPILSVWTKGKEKAHQDAIESLPRLGKNNSLLSSLLRFSYYYTDYILGQFVIYFKHIVRGHVVIYDRFYFDFINDSRRSNIELPKNITLFCYRFLLKPKFNFFLFADADVILKRKQELSKITIEKLTHDYHSLFESLSSKSDFSIYQTINNIELETTLNRIVGTLIQSKR</sequence>
<evidence type="ECO:0000313" key="1">
    <source>
        <dbReference type="EMBL" id="RKS94560.1"/>
    </source>
</evidence>